<evidence type="ECO:0000256" key="1">
    <source>
        <dbReference type="PROSITE-ProRule" id="PRU00432"/>
    </source>
</evidence>
<reference evidence="4" key="1">
    <citation type="journal article" date="2006" name="Science">
        <title>Phytophthora genome sequences uncover evolutionary origins and mechanisms of pathogenesis.</title>
        <authorList>
            <person name="Tyler B.M."/>
            <person name="Tripathy S."/>
            <person name="Zhang X."/>
            <person name="Dehal P."/>
            <person name="Jiang R.H."/>
            <person name="Aerts A."/>
            <person name="Arredondo F.D."/>
            <person name="Baxter L."/>
            <person name="Bensasson D."/>
            <person name="Beynon J.L."/>
            <person name="Chapman J."/>
            <person name="Damasceno C.M."/>
            <person name="Dorrance A.E."/>
            <person name="Dou D."/>
            <person name="Dickerman A.W."/>
            <person name="Dubchak I.L."/>
            <person name="Garbelotto M."/>
            <person name="Gijzen M."/>
            <person name="Gordon S.G."/>
            <person name="Govers F."/>
            <person name="Grunwald N.J."/>
            <person name="Huang W."/>
            <person name="Ivors K.L."/>
            <person name="Jones R.W."/>
            <person name="Kamoun S."/>
            <person name="Krampis K."/>
            <person name="Lamour K.H."/>
            <person name="Lee M.K."/>
            <person name="McDonald W.H."/>
            <person name="Medina M."/>
            <person name="Meijer H.J."/>
            <person name="Nordberg E.K."/>
            <person name="Maclean D.J."/>
            <person name="Ospina-Giraldo M.D."/>
            <person name="Morris P.F."/>
            <person name="Phuntumart V."/>
            <person name="Putnam N.H."/>
            <person name="Rash S."/>
            <person name="Rose J.K."/>
            <person name="Sakihama Y."/>
            <person name="Salamov A.A."/>
            <person name="Savidor A."/>
            <person name="Scheuring C.F."/>
            <person name="Smith B.M."/>
            <person name="Sobral B.W."/>
            <person name="Terry A."/>
            <person name="Torto-Alalibo T.A."/>
            <person name="Win J."/>
            <person name="Xu Z."/>
            <person name="Zhang H."/>
            <person name="Grigoriev I.V."/>
            <person name="Rokhsar D.S."/>
            <person name="Boore J.L."/>
        </authorList>
    </citation>
    <scope>NUCLEOTIDE SEQUENCE [LARGE SCALE GENOMIC DNA]</scope>
    <source>
        <strain evidence="4">Pr102</strain>
    </source>
</reference>
<dbReference type="VEuPathDB" id="FungiDB:KRP22_2142"/>
<feature type="domain" description="TIR" evidence="2">
    <location>
        <begin position="469"/>
        <end position="559"/>
    </location>
</feature>
<reference evidence="3" key="2">
    <citation type="submission" date="2015-06" db="UniProtKB">
        <authorList>
            <consortium name="EnsemblProtists"/>
        </authorList>
    </citation>
    <scope>IDENTIFICATION</scope>
    <source>
        <strain evidence="3">Pr102</strain>
    </source>
</reference>
<dbReference type="PANTHER" id="PTHR46270:SF6">
    <property type="entry name" value="TIR DOMAIN-CONTAINING PROTEIN"/>
    <property type="match status" value="1"/>
</dbReference>
<dbReference type="PANTHER" id="PTHR46270">
    <property type="entry name" value="ARMADILLO-TYPE FOLD-RELATED"/>
    <property type="match status" value="1"/>
</dbReference>
<accession>H3H1G6</accession>
<dbReference type="Gene3D" id="3.40.50.10140">
    <property type="entry name" value="Toll/interleukin-1 receptor homology (TIR) domain"/>
    <property type="match status" value="1"/>
</dbReference>
<dbReference type="OMA" id="GRWVCCQ"/>
<dbReference type="SUPFAM" id="SSF52200">
    <property type="entry name" value="Toll/Interleukin receptor TIR domain"/>
    <property type="match status" value="1"/>
</dbReference>
<evidence type="ECO:0000259" key="2">
    <source>
        <dbReference type="Pfam" id="PF13676"/>
    </source>
</evidence>
<dbReference type="InterPro" id="IPR001562">
    <property type="entry name" value="Znf_Btk_motif"/>
</dbReference>
<protein>
    <recommendedName>
        <fullName evidence="2">TIR domain-containing protein</fullName>
    </recommendedName>
</protein>
<dbReference type="Pfam" id="PF00779">
    <property type="entry name" value="BTK"/>
    <property type="match status" value="1"/>
</dbReference>
<dbReference type="InParanoid" id="H3H1G6"/>
<dbReference type="InterPro" id="IPR035897">
    <property type="entry name" value="Toll_tir_struct_dom_sf"/>
</dbReference>
<organism evidence="3 4">
    <name type="scientific">Phytophthora ramorum</name>
    <name type="common">Sudden oak death agent</name>
    <dbReference type="NCBI Taxonomy" id="164328"/>
    <lineage>
        <taxon>Eukaryota</taxon>
        <taxon>Sar</taxon>
        <taxon>Stramenopiles</taxon>
        <taxon>Oomycota</taxon>
        <taxon>Peronosporomycetes</taxon>
        <taxon>Peronosporales</taxon>
        <taxon>Peronosporaceae</taxon>
        <taxon>Phytophthora</taxon>
    </lineage>
</organism>
<dbReference type="GO" id="GO:0008270">
    <property type="term" value="F:zinc ion binding"/>
    <property type="evidence" value="ECO:0007669"/>
    <property type="project" value="UniProtKB-KW"/>
</dbReference>
<evidence type="ECO:0000313" key="3">
    <source>
        <dbReference type="EnsemblProtists" id="Phyra84083"/>
    </source>
</evidence>
<dbReference type="AlphaFoldDB" id="H3H1G6"/>
<dbReference type="EnsemblProtists" id="Phyra84083">
    <property type="protein sequence ID" value="Phyra84083"/>
    <property type="gene ID" value="Phyra84083"/>
</dbReference>
<dbReference type="EMBL" id="DS566100">
    <property type="status" value="NOT_ANNOTATED_CDS"/>
    <property type="molecule type" value="Genomic_DNA"/>
</dbReference>
<dbReference type="VEuPathDB" id="FungiDB:KRP23_4633"/>
<dbReference type="PROSITE" id="PS51113">
    <property type="entry name" value="ZF_BTK"/>
    <property type="match status" value="1"/>
</dbReference>
<proteinExistence type="predicted"/>
<dbReference type="GO" id="GO:0035556">
    <property type="term" value="P:intracellular signal transduction"/>
    <property type="evidence" value="ECO:0007669"/>
    <property type="project" value="InterPro"/>
</dbReference>
<name>H3H1G6_PHYRM</name>
<keyword evidence="1" id="KW-0863">Zinc-finger</keyword>
<keyword evidence="1" id="KW-0862">Zinc</keyword>
<evidence type="ECO:0000313" key="4">
    <source>
        <dbReference type="Proteomes" id="UP000005238"/>
    </source>
</evidence>
<sequence>MGSAASTSGNGEGGKPRAVMVCHASQEAPLRALLLAAGSGDATNNVDAISIVTDAYPRDRQQRAELISRVQAAFVAIDPMLQSSSELIETLSFLKDQRKTVISGPLTFFSRPSGAIGAVCLALGQWDPLLFAESERFAYWAEKYELLMRSEVKFGDSPELESVCVKETPPSPQIFFAFCHDDEGEAERVLEKFAHNNPVPGELSLSGEVLRCQDSLESDLAALRGASVVVFVITEACTGSDDGARNFRRLFEHALAWGKPLLPIKEQRASLGGWLALAMAGRLWYQVDATNLELVDTKYADIPDCPCKVKDSCLATDFVMCANGLLAAPQRALEGSQVASREDATLRIAKERAQVLGLSVDAVESLCIRVTNLVNASSGNDCERQSLAELHDTLGVSTTREAIEAEASKQLDVPKPENLLPAVETEESKELQPLSGVHYEVTRMGFVSPPAVLDNDGLPIVGLQLDAMFSYQWGAQSTVLEIHQQGQVHSLRAWFDVYGHMQGNVNSAMAAAVESVACLVVFLTKAYLASVNCRLEFAYAARCRKPMIFAFLEDPEALELPDWVLDAAGTTQFNVYPSLMRETPAEPSRVLALDMRSERVRGVPMTDVLFGAVRRLAAWRTNSPLPIVYDGSLHLYAVTSALHFALAGAAPGSGGEDAAERPKPTVCTRCSAAFSPGIPASLEGCRSHSAYYVGGSLIAGRWVCCQETDRNGPGCRPAQHMTAERSWTQDPSYGTYTYVPNPE</sequence>
<dbReference type="Pfam" id="PF13676">
    <property type="entry name" value="TIR_2"/>
    <property type="match status" value="1"/>
</dbReference>
<dbReference type="HOGENOM" id="CLU_009381_0_0_1"/>
<dbReference type="InterPro" id="IPR000157">
    <property type="entry name" value="TIR_dom"/>
</dbReference>
<keyword evidence="4" id="KW-1185">Reference proteome</keyword>
<dbReference type="Proteomes" id="UP000005238">
    <property type="component" value="Unassembled WGS sequence"/>
</dbReference>
<keyword evidence="1" id="KW-0479">Metal-binding</keyword>
<dbReference type="eggNOG" id="ENOG502QVY7">
    <property type="taxonomic scope" value="Eukaryota"/>
</dbReference>